<evidence type="ECO:0000313" key="3">
    <source>
        <dbReference type="Proteomes" id="UP001187192"/>
    </source>
</evidence>
<dbReference type="AlphaFoldDB" id="A0AA88J772"/>
<proteinExistence type="predicted"/>
<dbReference type="EMBL" id="BTGU01000137">
    <property type="protein sequence ID" value="GMN62901.1"/>
    <property type="molecule type" value="Genomic_DNA"/>
</dbReference>
<dbReference type="Proteomes" id="UP001187192">
    <property type="component" value="Unassembled WGS sequence"/>
</dbReference>
<sequence>MSSGSFFNLTPDKFSVLRHVKPKNHAESEPFVEFDDITRSVRKLLFSFIEVGMLAAIDSSNSVA</sequence>
<reference evidence="1" key="1">
    <citation type="submission" date="2023-07" db="EMBL/GenBank/DDBJ databases">
        <title>draft genome sequence of fig (Ficus carica).</title>
        <authorList>
            <person name="Takahashi T."/>
            <person name="Nishimura K."/>
        </authorList>
    </citation>
    <scope>NUCLEOTIDE SEQUENCE</scope>
</reference>
<dbReference type="EMBL" id="BTGU01000138">
    <property type="protein sequence ID" value="GMN62944.1"/>
    <property type="molecule type" value="Genomic_DNA"/>
</dbReference>
<comment type="caution">
    <text evidence="1">The sequence shown here is derived from an EMBL/GenBank/DDBJ whole genome shotgun (WGS) entry which is preliminary data.</text>
</comment>
<protein>
    <submittedName>
        <fullName evidence="1">Uncharacterized protein</fullName>
    </submittedName>
</protein>
<evidence type="ECO:0000313" key="2">
    <source>
        <dbReference type="EMBL" id="GMN62944.1"/>
    </source>
</evidence>
<name>A0AA88J772_FICCA</name>
<gene>
    <name evidence="1" type="ORF">TIFTF001_031994</name>
    <name evidence="2" type="ORF">TIFTF001_032037</name>
</gene>
<accession>A0AA88J772</accession>
<evidence type="ECO:0000313" key="1">
    <source>
        <dbReference type="EMBL" id="GMN62901.1"/>
    </source>
</evidence>
<organism evidence="1 3">
    <name type="scientific">Ficus carica</name>
    <name type="common">Common fig</name>
    <dbReference type="NCBI Taxonomy" id="3494"/>
    <lineage>
        <taxon>Eukaryota</taxon>
        <taxon>Viridiplantae</taxon>
        <taxon>Streptophyta</taxon>
        <taxon>Embryophyta</taxon>
        <taxon>Tracheophyta</taxon>
        <taxon>Spermatophyta</taxon>
        <taxon>Magnoliopsida</taxon>
        <taxon>eudicotyledons</taxon>
        <taxon>Gunneridae</taxon>
        <taxon>Pentapetalae</taxon>
        <taxon>rosids</taxon>
        <taxon>fabids</taxon>
        <taxon>Rosales</taxon>
        <taxon>Moraceae</taxon>
        <taxon>Ficeae</taxon>
        <taxon>Ficus</taxon>
    </lineage>
</organism>
<keyword evidence="3" id="KW-1185">Reference proteome</keyword>